<dbReference type="AlphaFoldDB" id="A0A0A9FM26"/>
<organism evidence="2">
    <name type="scientific">Arundo donax</name>
    <name type="common">Giant reed</name>
    <name type="synonym">Donax arundinaceus</name>
    <dbReference type="NCBI Taxonomy" id="35708"/>
    <lineage>
        <taxon>Eukaryota</taxon>
        <taxon>Viridiplantae</taxon>
        <taxon>Streptophyta</taxon>
        <taxon>Embryophyta</taxon>
        <taxon>Tracheophyta</taxon>
        <taxon>Spermatophyta</taxon>
        <taxon>Magnoliopsida</taxon>
        <taxon>Liliopsida</taxon>
        <taxon>Poales</taxon>
        <taxon>Poaceae</taxon>
        <taxon>PACMAD clade</taxon>
        <taxon>Arundinoideae</taxon>
        <taxon>Arundineae</taxon>
        <taxon>Arundo</taxon>
    </lineage>
</organism>
<proteinExistence type="predicted"/>
<accession>A0A0A9FM26</accession>
<reference evidence="2" key="2">
    <citation type="journal article" date="2015" name="Data Brief">
        <title>Shoot transcriptome of the giant reed, Arundo donax.</title>
        <authorList>
            <person name="Barrero R.A."/>
            <person name="Guerrero F.D."/>
            <person name="Moolhuijzen P."/>
            <person name="Goolsby J.A."/>
            <person name="Tidwell J."/>
            <person name="Bellgard S.E."/>
            <person name="Bellgard M.I."/>
        </authorList>
    </citation>
    <scope>NUCLEOTIDE SEQUENCE</scope>
    <source>
        <tissue evidence="2">Shoot tissue taken approximately 20 cm above the soil surface</tissue>
    </source>
</reference>
<name>A0A0A9FM26_ARUDO</name>
<feature type="region of interest" description="Disordered" evidence="1">
    <location>
        <begin position="36"/>
        <end position="56"/>
    </location>
</feature>
<protein>
    <submittedName>
        <fullName evidence="2">Uncharacterized protein</fullName>
    </submittedName>
</protein>
<evidence type="ECO:0000256" key="1">
    <source>
        <dbReference type="SAM" id="MobiDB-lite"/>
    </source>
</evidence>
<sequence>MRKTCCATSCQLSTIHIYKQTRPWGLTAPMGFYIERTSRPHDREKPQRPAAQDTCL</sequence>
<evidence type="ECO:0000313" key="2">
    <source>
        <dbReference type="EMBL" id="JAE13407.1"/>
    </source>
</evidence>
<dbReference type="EMBL" id="GBRH01184489">
    <property type="protein sequence ID" value="JAE13407.1"/>
    <property type="molecule type" value="Transcribed_RNA"/>
</dbReference>
<reference evidence="2" key="1">
    <citation type="submission" date="2014-09" db="EMBL/GenBank/DDBJ databases">
        <authorList>
            <person name="Magalhaes I.L.F."/>
            <person name="Oliveira U."/>
            <person name="Santos F.R."/>
            <person name="Vidigal T.H.D.A."/>
            <person name="Brescovit A.D."/>
            <person name="Santos A.J."/>
        </authorList>
    </citation>
    <scope>NUCLEOTIDE SEQUENCE</scope>
    <source>
        <tissue evidence="2">Shoot tissue taken approximately 20 cm above the soil surface</tissue>
    </source>
</reference>
<feature type="compositionally biased region" description="Basic and acidic residues" evidence="1">
    <location>
        <begin position="36"/>
        <end position="47"/>
    </location>
</feature>